<protein>
    <recommendedName>
        <fullName evidence="2">DUF1905 domain-containing protein</fullName>
    </recommendedName>
</protein>
<name>A0A6J4LMJ6_9ACTN</name>
<reference evidence="1" key="1">
    <citation type="submission" date="2020-02" db="EMBL/GenBank/DDBJ databases">
        <authorList>
            <person name="Meier V. D."/>
        </authorList>
    </citation>
    <scope>NUCLEOTIDE SEQUENCE</scope>
    <source>
        <strain evidence="1">AVDCRST_MAG24</strain>
    </source>
</reference>
<dbReference type="Pfam" id="PF08922">
    <property type="entry name" value="DUF1905"/>
    <property type="match status" value="1"/>
</dbReference>
<evidence type="ECO:0008006" key="2">
    <source>
        <dbReference type="Google" id="ProtNLM"/>
    </source>
</evidence>
<dbReference type="Gene3D" id="2.40.30.100">
    <property type="entry name" value="AF2212/PG0164-like"/>
    <property type="match status" value="1"/>
</dbReference>
<dbReference type="InterPro" id="IPR015018">
    <property type="entry name" value="DUF1905"/>
</dbReference>
<dbReference type="InterPro" id="IPR037079">
    <property type="entry name" value="AF2212/PG0164-like_sf"/>
</dbReference>
<proteinExistence type="predicted"/>
<gene>
    <name evidence="1" type="ORF">AVDCRST_MAG24-1101</name>
</gene>
<evidence type="ECO:0000313" key="1">
    <source>
        <dbReference type="EMBL" id="CAA9337261.1"/>
    </source>
</evidence>
<dbReference type="SUPFAM" id="SSF141694">
    <property type="entry name" value="AF2212/PG0164-like"/>
    <property type="match status" value="1"/>
</dbReference>
<sequence>MTEEEPGSAVFETTLTADGNNTGIVVPDGVLEQLGAGRRPPVVVEVNGYEYRSTVAARGGRSLISVSAAVRAATGLRGGDPIRVHLRVADAPRVVDVPPDLAGALDENPEARRFFDTLSNSLQRYHVDTVDAAKSEDTRRRRIAKAVELFLQGKKR</sequence>
<dbReference type="EMBL" id="CADCUF010000167">
    <property type="protein sequence ID" value="CAA9337261.1"/>
    <property type="molecule type" value="Genomic_DNA"/>
</dbReference>
<accession>A0A6J4LMJ6</accession>
<dbReference type="AlphaFoldDB" id="A0A6J4LMJ6"/>
<dbReference type="Pfam" id="PF13376">
    <property type="entry name" value="OmdA"/>
    <property type="match status" value="1"/>
</dbReference>
<organism evidence="1">
    <name type="scientific">uncultured Nocardioidaceae bacterium</name>
    <dbReference type="NCBI Taxonomy" id="253824"/>
    <lineage>
        <taxon>Bacteria</taxon>
        <taxon>Bacillati</taxon>
        <taxon>Actinomycetota</taxon>
        <taxon>Actinomycetes</taxon>
        <taxon>Propionibacteriales</taxon>
        <taxon>Nocardioidaceae</taxon>
        <taxon>environmental samples</taxon>
    </lineage>
</organism>